<sequence>MIARIVAACLASLKALFESFLLAITGVMPSRQCSTCEQAFQSCKKNRRRCHALWPFTRHHKVDFITHDPELALPSPPFHHTWPRHARNYSNLSSLSINGSVFNFDDLSRPIARTGAQSRVVLDQPHIQGFRSGHDSYAVSITSGELSYEDTKSIRKVESHDDSSWSGMGVKEEGGLGTGIVRTTTTEVVISGREEHVTI</sequence>
<evidence type="ECO:0000313" key="3">
    <source>
        <dbReference type="Proteomes" id="UP000799770"/>
    </source>
</evidence>
<protein>
    <recommendedName>
        <fullName evidence="4">Zn(2)-C6 fungal-type domain-containing protein</fullName>
    </recommendedName>
</protein>
<feature type="chain" id="PRO_5025415715" description="Zn(2)-C6 fungal-type domain-containing protein" evidence="1">
    <location>
        <begin position="24"/>
        <end position="199"/>
    </location>
</feature>
<feature type="signal peptide" evidence="1">
    <location>
        <begin position="1"/>
        <end position="23"/>
    </location>
</feature>
<name>A0A6A5ZLM4_9PLEO</name>
<dbReference type="EMBL" id="ML977316">
    <property type="protein sequence ID" value="KAF2119141.1"/>
    <property type="molecule type" value="Genomic_DNA"/>
</dbReference>
<reference evidence="2" key="1">
    <citation type="journal article" date="2020" name="Stud. Mycol.">
        <title>101 Dothideomycetes genomes: a test case for predicting lifestyles and emergence of pathogens.</title>
        <authorList>
            <person name="Haridas S."/>
            <person name="Albert R."/>
            <person name="Binder M."/>
            <person name="Bloem J."/>
            <person name="Labutti K."/>
            <person name="Salamov A."/>
            <person name="Andreopoulos B."/>
            <person name="Baker S."/>
            <person name="Barry K."/>
            <person name="Bills G."/>
            <person name="Bluhm B."/>
            <person name="Cannon C."/>
            <person name="Castanera R."/>
            <person name="Culley D."/>
            <person name="Daum C."/>
            <person name="Ezra D."/>
            <person name="Gonzalez J."/>
            <person name="Henrissat B."/>
            <person name="Kuo A."/>
            <person name="Liang C."/>
            <person name="Lipzen A."/>
            <person name="Lutzoni F."/>
            <person name="Magnuson J."/>
            <person name="Mondo S."/>
            <person name="Nolan M."/>
            <person name="Ohm R."/>
            <person name="Pangilinan J."/>
            <person name="Park H.-J."/>
            <person name="Ramirez L."/>
            <person name="Alfaro M."/>
            <person name="Sun H."/>
            <person name="Tritt A."/>
            <person name="Yoshinaga Y."/>
            <person name="Zwiers L.-H."/>
            <person name="Turgeon B."/>
            <person name="Goodwin S."/>
            <person name="Spatafora J."/>
            <person name="Crous P."/>
            <person name="Grigoriev I."/>
        </authorList>
    </citation>
    <scope>NUCLEOTIDE SEQUENCE</scope>
    <source>
        <strain evidence="2">CBS 627.86</strain>
    </source>
</reference>
<keyword evidence="3" id="KW-1185">Reference proteome</keyword>
<dbReference type="AlphaFoldDB" id="A0A6A5ZLM4"/>
<evidence type="ECO:0000256" key="1">
    <source>
        <dbReference type="SAM" id="SignalP"/>
    </source>
</evidence>
<proteinExistence type="predicted"/>
<gene>
    <name evidence="2" type="ORF">BDV96DRAFT_569096</name>
</gene>
<evidence type="ECO:0008006" key="4">
    <source>
        <dbReference type="Google" id="ProtNLM"/>
    </source>
</evidence>
<accession>A0A6A5ZLM4</accession>
<organism evidence="2 3">
    <name type="scientific">Lophiotrema nucula</name>
    <dbReference type="NCBI Taxonomy" id="690887"/>
    <lineage>
        <taxon>Eukaryota</taxon>
        <taxon>Fungi</taxon>
        <taxon>Dikarya</taxon>
        <taxon>Ascomycota</taxon>
        <taxon>Pezizomycotina</taxon>
        <taxon>Dothideomycetes</taxon>
        <taxon>Pleosporomycetidae</taxon>
        <taxon>Pleosporales</taxon>
        <taxon>Lophiotremataceae</taxon>
        <taxon>Lophiotrema</taxon>
    </lineage>
</organism>
<dbReference type="Proteomes" id="UP000799770">
    <property type="component" value="Unassembled WGS sequence"/>
</dbReference>
<keyword evidence="1" id="KW-0732">Signal</keyword>
<dbReference type="OrthoDB" id="10664432at2759"/>
<evidence type="ECO:0000313" key="2">
    <source>
        <dbReference type="EMBL" id="KAF2119141.1"/>
    </source>
</evidence>